<accession>A0A382CYE6</accession>
<dbReference type="EMBL" id="UINC01036771">
    <property type="protein sequence ID" value="SVB31246.1"/>
    <property type="molecule type" value="Genomic_DNA"/>
</dbReference>
<proteinExistence type="predicted"/>
<name>A0A382CYE6_9ZZZZ</name>
<protein>
    <submittedName>
        <fullName evidence="2">Uncharacterized protein</fullName>
    </submittedName>
</protein>
<sequence length="85" mass="9444">MAKITFGELLKLAQARNPNISSEYDEPGTSELKTSQPKQRTVPSTASDPSKTTWEVLMIPKKRRGTTRHASSQNSSADPQQEELE</sequence>
<feature type="compositionally biased region" description="Polar residues" evidence="1">
    <location>
        <begin position="68"/>
        <end position="79"/>
    </location>
</feature>
<organism evidence="2">
    <name type="scientific">marine metagenome</name>
    <dbReference type="NCBI Taxonomy" id="408172"/>
    <lineage>
        <taxon>unclassified sequences</taxon>
        <taxon>metagenomes</taxon>
        <taxon>ecological metagenomes</taxon>
    </lineage>
</organism>
<reference evidence="2" key="1">
    <citation type="submission" date="2018-05" db="EMBL/GenBank/DDBJ databases">
        <authorList>
            <person name="Lanie J.A."/>
            <person name="Ng W.-L."/>
            <person name="Kazmierczak K.M."/>
            <person name="Andrzejewski T.M."/>
            <person name="Davidsen T.M."/>
            <person name="Wayne K.J."/>
            <person name="Tettelin H."/>
            <person name="Glass J.I."/>
            <person name="Rusch D."/>
            <person name="Podicherti R."/>
            <person name="Tsui H.-C.T."/>
            <person name="Winkler M.E."/>
        </authorList>
    </citation>
    <scope>NUCLEOTIDE SEQUENCE</scope>
</reference>
<dbReference type="AlphaFoldDB" id="A0A382CYE6"/>
<feature type="region of interest" description="Disordered" evidence="1">
    <location>
        <begin position="17"/>
        <end position="85"/>
    </location>
</feature>
<evidence type="ECO:0000256" key="1">
    <source>
        <dbReference type="SAM" id="MobiDB-lite"/>
    </source>
</evidence>
<evidence type="ECO:0000313" key="2">
    <source>
        <dbReference type="EMBL" id="SVB31246.1"/>
    </source>
</evidence>
<feature type="compositionally biased region" description="Polar residues" evidence="1">
    <location>
        <begin position="31"/>
        <end position="53"/>
    </location>
</feature>
<gene>
    <name evidence="2" type="ORF">METZ01_LOCUS184100</name>
</gene>